<dbReference type="AlphaFoldDB" id="A0AAE3MHZ9"/>
<evidence type="ECO:0000256" key="1">
    <source>
        <dbReference type="SAM" id="Phobius"/>
    </source>
</evidence>
<keyword evidence="1" id="KW-0812">Transmembrane</keyword>
<reference evidence="2" key="1">
    <citation type="submission" date="2022-10" db="EMBL/GenBank/DDBJ databases">
        <authorList>
            <person name="Yu W.X."/>
        </authorList>
    </citation>
    <scope>NUCLEOTIDE SEQUENCE</scope>
    <source>
        <strain evidence="2">D04</strain>
    </source>
</reference>
<protein>
    <submittedName>
        <fullName evidence="2">DUF4199 domain-containing protein</fullName>
    </submittedName>
</protein>
<gene>
    <name evidence="2" type="ORF">OM074_19535</name>
</gene>
<keyword evidence="3" id="KW-1185">Reference proteome</keyword>
<feature type="transmembrane region" description="Helical" evidence="1">
    <location>
        <begin position="12"/>
        <end position="29"/>
    </location>
</feature>
<evidence type="ECO:0000313" key="2">
    <source>
        <dbReference type="EMBL" id="MCW3807826.1"/>
    </source>
</evidence>
<keyword evidence="1" id="KW-0472">Membrane</keyword>
<dbReference type="EMBL" id="JAPDPI010000064">
    <property type="protein sequence ID" value="MCW3807826.1"/>
    <property type="molecule type" value="Genomic_DNA"/>
</dbReference>
<accession>A0AAE3MHZ9</accession>
<name>A0AAE3MHZ9_9BACT</name>
<organism evidence="2 3">
    <name type="scientific">Plebeiibacterium marinum</name>
    <dbReference type="NCBI Taxonomy" id="2992111"/>
    <lineage>
        <taxon>Bacteria</taxon>
        <taxon>Pseudomonadati</taxon>
        <taxon>Bacteroidota</taxon>
        <taxon>Bacteroidia</taxon>
        <taxon>Marinilabiliales</taxon>
        <taxon>Marinilabiliaceae</taxon>
        <taxon>Plebeiibacterium</taxon>
    </lineage>
</organism>
<evidence type="ECO:0000313" key="3">
    <source>
        <dbReference type="Proteomes" id="UP001207408"/>
    </source>
</evidence>
<keyword evidence="1" id="KW-1133">Transmembrane helix</keyword>
<dbReference type="Pfam" id="PF13858">
    <property type="entry name" value="DUF4199"/>
    <property type="match status" value="1"/>
</dbReference>
<feature type="transmembrane region" description="Helical" evidence="1">
    <location>
        <begin position="35"/>
        <end position="57"/>
    </location>
</feature>
<dbReference type="RefSeq" id="WP_301202299.1">
    <property type="nucleotide sequence ID" value="NZ_JAPDPI010000064.1"/>
</dbReference>
<proteinExistence type="predicted"/>
<feature type="transmembrane region" description="Helical" evidence="1">
    <location>
        <begin position="142"/>
        <end position="165"/>
    </location>
</feature>
<dbReference type="Proteomes" id="UP001207408">
    <property type="component" value="Unassembled WGS sequence"/>
</dbReference>
<feature type="transmembrane region" description="Helical" evidence="1">
    <location>
        <begin position="77"/>
        <end position="100"/>
    </location>
</feature>
<comment type="caution">
    <text evidence="2">The sequence shown here is derived from an EMBL/GenBank/DDBJ whole genome shotgun (WGS) entry which is preliminary data.</text>
</comment>
<dbReference type="InterPro" id="IPR025250">
    <property type="entry name" value="DUF4199"/>
</dbReference>
<sequence>MEHLSAPKSSTVLTYGLYLGLASVLNLLIVNYGGLMGNVVVGLVWYAILIAILVLGLKHYKEKINSGFLKYGQGLGLSTLIGLVGGVIYGVFSYVLYTIIDPSVHEKLVAISQEKALEQGTTEAQLEQAEGILNIFLSPASVSVMTVVGAVFWAFVFSLVIAAIVKKDPEPTF</sequence>